<dbReference type="InterPro" id="IPR013974">
    <property type="entry name" value="SAF"/>
</dbReference>
<evidence type="ECO:0000313" key="2">
    <source>
        <dbReference type="EMBL" id="MBD8878827.1"/>
    </source>
</evidence>
<organism evidence="2 3">
    <name type="scientific">Roseibium polysiphoniae</name>
    <dbReference type="NCBI Taxonomy" id="2571221"/>
    <lineage>
        <taxon>Bacteria</taxon>
        <taxon>Pseudomonadati</taxon>
        <taxon>Pseudomonadota</taxon>
        <taxon>Alphaproteobacteria</taxon>
        <taxon>Hyphomicrobiales</taxon>
        <taxon>Stappiaceae</taxon>
        <taxon>Roseibium</taxon>
    </lineage>
</organism>
<name>A0ABR9CHZ1_9HYPH</name>
<accession>A0ABR9CHZ1</accession>
<evidence type="ECO:0000259" key="1">
    <source>
        <dbReference type="SMART" id="SM00858"/>
    </source>
</evidence>
<keyword evidence="2" id="KW-0966">Cell projection</keyword>
<dbReference type="InterPro" id="IPR048423">
    <property type="entry name" value="DRL_cat"/>
</dbReference>
<dbReference type="Gene3D" id="3.40.50.720">
    <property type="entry name" value="NAD(P)-binding Rossmann-like Domain"/>
    <property type="match status" value="1"/>
</dbReference>
<proteinExistence type="predicted"/>
<feature type="domain" description="SAF" evidence="1">
    <location>
        <begin position="361"/>
        <end position="426"/>
    </location>
</feature>
<dbReference type="PANTHER" id="PTHR37850:SF3">
    <property type="entry name" value="BLR7815 PROTEIN"/>
    <property type="match status" value="1"/>
</dbReference>
<dbReference type="SMART" id="SM00858">
    <property type="entry name" value="SAF"/>
    <property type="match status" value="1"/>
</dbReference>
<dbReference type="PANTHER" id="PTHR37850">
    <property type="entry name" value="STRU PROTEIN"/>
    <property type="match status" value="1"/>
</dbReference>
<sequence length="445" mass="47986">MNLSRMLGQRAEDGRPVRVGLIGGGKFGSMYLTQARLTKGIQILGIADLDPQRLRTTLKRAGWPDEQTDTSSFAAAYQSGRTYITDSADDLIAADGLDVLIDATGDPAAGIRHCLAAFRHGRHIVMVNVEADALAGPLLAKHADAAGLVYSLAWGDQPALIAEHVDWARTCGFKVVCAGKGTRYLPSYHHLTPDTVWDTLRTYLALDHPDQINLKMFNSFLDGTKSGIEMTAVCNATGLTPQEDGLAFPPATRFELSSVCKPRENGGTLSRSGTTEVTSSLYRDGTDVPHHLAMGTYVVIEAETDYARQCFTEYHMLEDDSGQFAALYRPTHMIGMELGVSVASAALRREPTGAPTGFHSDVVATTKKAMKAGEMLDGEGGFTVWGRQCPATASLAAGYLPLGLASEVALTRDVAEGQMLTWSDVTLDTADPAYLFRREMEQTFG</sequence>
<dbReference type="InterPro" id="IPR036291">
    <property type="entry name" value="NAD(P)-bd_dom_sf"/>
</dbReference>
<evidence type="ECO:0000313" key="3">
    <source>
        <dbReference type="Proteomes" id="UP000615687"/>
    </source>
</evidence>
<keyword evidence="2" id="KW-0282">Flagellum</keyword>
<dbReference type="CDD" id="cd11616">
    <property type="entry name" value="SAF_DH_OX_like"/>
    <property type="match status" value="1"/>
</dbReference>
<dbReference type="SUPFAM" id="SSF51735">
    <property type="entry name" value="NAD(P)-binding Rossmann-fold domains"/>
    <property type="match status" value="1"/>
</dbReference>
<keyword evidence="3" id="KW-1185">Reference proteome</keyword>
<reference evidence="2 3" key="1">
    <citation type="submission" date="2020-09" db="EMBL/GenBank/DDBJ databases">
        <title>The genome sequence of type strain Labrenzia polysiphoniae KACC 19711.</title>
        <authorList>
            <person name="Liu Y."/>
        </authorList>
    </citation>
    <scope>NUCLEOTIDE SEQUENCE [LARGE SCALE GENOMIC DNA]</scope>
    <source>
        <strain evidence="2 3">KACC 19711</strain>
    </source>
</reference>
<comment type="caution">
    <text evidence="2">The sequence shown here is derived from an EMBL/GenBank/DDBJ whole genome shotgun (WGS) entry which is preliminary data.</text>
</comment>
<gene>
    <name evidence="2" type="ORF">IG617_21230</name>
</gene>
<protein>
    <submittedName>
        <fullName evidence="2">Flagellar biosynthesis protein FlgA</fullName>
    </submittedName>
</protein>
<dbReference type="Pfam" id="PF21135">
    <property type="entry name" value="DRL_cat"/>
    <property type="match status" value="1"/>
</dbReference>
<keyword evidence="2" id="KW-0969">Cilium</keyword>
<dbReference type="EMBL" id="JACYXJ010000009">
    <property type="protein sequence ID" value="MBD8878827.1"/>
    <property type="molecule type" value="Genomic_DNA"/>
</dbReference>
<dbReference type="RefSeq" id="WP_192111246.1">
    <property type="nucleotide sequence ID" value="NZ_JACYXJ010000009.1"/>
</dbReference>
<dbReference type="Proteomes" id="UP000615687">
    <property type="component" value="Unassembled WGS sequence"/>
</dbReference>